<dbReference type="InterPro" id="IPR000994">
    <property type="entry name" value="Pept_M24"/>
</dbReference>
<feature type="region of interest" description="Disordered" evidence="1">
    <location>
        <begin position="1"/>
        <end position="29"/>
    </location>
</feature>
<protein>
    <recommendedName>
        <fullName evidence="2">Peptidase M24 domain-containing protein</fullName>
    </recommendedName>
</protein>
<evidence type="ECO:0000256" key="1">
    <source>
        <dbReference type="SAM" id="MobiDB-lite"/>
    </source>
</evidence>
<name>A0A3B1DL00_9ZZZZ</name>
<organism evidence="3">
    <name type="scientific">hydrothermal vent metagenome</name>
    <dbReference type="NCBI Taxonomy" id="652676"/>
    <lineage>
        <taxon>unclassified sequences</taxon>
        <taxon>metagenomes</taxon>
        <taxon>ecological metagenomes</taxon>
    </lineage>
</organism>
<dbReference type="PANTHER" id="PTHR43330">
    <property type="entry name" value="METHIONINE AMINOPEPTIDASE"/>
    <property type="match status" value="1"/>
</dbReference>
<evidence type="ECO:0000259" key="2">
    <source>
        <dbReference type="Pfam" id="PF00557"/>
    </source>
</evidence>
<dbReference type="AlphaFoldDB" id="A0A3B1DL00"/>
<gene>
    <name evidence="3" type="ORF">MNBD_PLANCTO03-563</name>
</gene>
<feature type="domain" description="Peptidase M24" evidence="2">
    <location>
        <begin position="43"/>
        <end position="136"/>
    </location>
</feature>
<evidence type="ECO:0000313" key="3">
    <source>
        <dbReference type="EMBL" id="VAX41392.1"/>
    </source>
</evidence>
<dbReference type="EMBL" id="UOGK01000534">
    <property type="protein sequence ID" value="VAX41392.1"/>
    <property type="molecule type" value="Genomic_DNA"/>
</dbReference>
<dbReference type="GO" id="GO:0005829">
    <property type="term" value="C:cytosol"/>
    <property type="evidence" value="ECO:0007669"/>
    <property type="project" value="TreeGrafter"/>
</dbReference>
<accession>A0A3B1DL00</accession>
<sequence>MEGPRPGLESLSSAIPASPFTLPSPMPRAPKRLHPADADAAYAAAQCVVETHRRITDYLRVGLTLAEVDAFVARTLDDLKCRSCFLGYKIPKTPAFPSHACLSVNDCIVHGTVGSYTAPLKRGDLLKVDIGVWHKGW</sequence>
<dbReference type="InterPro" id="IPR036005">
    <property type="entry name" value="Creatinase/aminopeptidase-like"/>
</dbReference>
<dbReference type="GO" id="GO:0070006">
    <property type="term" value="F:metalloaminopeptidase activity"/>
    <property type="evidence" value="ECO:0007669"/>
    <property type="project" value="TreeGrafter"/>
</dbReference>
<dbReference type="Pfam" id="PF00557">
    <property type="entry name" value="Peptidase_M24"/>
    <property type="match status" value="1"/>
</dbReference>
<dbReference type="SUPFAM" id="SSF55920">
    <property type="entry name" value="Creatinase/aminopeptidase"/>
    <property type="match status" value="1"/>
</dbReference>
<dbReference type="PANTHER" id="PTHR43330:SF27">
    <property type="entry name" value="METHIONINE AMINOPEPTIDASE"/>
    <property type="match status" value="1"/>
</dbReference>
<reference evidence="3" key="1">
    <citation type="submission" date="2018-06" db="EMBL/GenBank/DDBJ databases">
        <authorList>
            <person name="Zhirakovskaya E."/>
        </authorList>
    </citation>
    <scope>NUCLEOTIDE SEQUENCE</scope>
</reference>
<proteinExistence type="predicted"/>
<dbReference type="Gene3D" id="3.90.230.10">
    <property type="entry name" value="Creatinase/methionine aminopeptidase superfamily"/>
    <property type="match status" value="1"/>
</dbReference>
<feature type="non-terminal residue" evidence="3">
    <location>
        <position position="137"/>
    </location>
</feature>